<dbReference type="Pfam" id="PF04177">
    <property type="entry name" value="TAP42"/>
    <property type="match status" value="1"/>
</dbReference>
<evidence type="ECO:0000256" key="1">
    <source>
        <dbReference type="SAM" id="MobiDB-lite"/>
    </source>
</evidence>
<evidence type="ECO:0000313" key="3">
    <source>
        <dbReference type="Proteomes" id="UP001218218"/>
    </source>
</evidence>
<sequence length="392" mass="43731">MSIPLPALFARGLQDASKAFNQSAFEDSTQDLIQSGLADLKSLSARILGLSLFSPNEILEDISTRDLIYLLVPYALAEVQGRVRSQDNDERIAFLTQSQKYLNSFVSNLENYEIVPESERTLHAQDPSKIKDAASRRDIKIKQYQREKDLRARIETIRKRRGQLPVEGETESDFDLISSLLSKKSEADEEEEEDSESEDILRETTLLLLRLCYAQSQSQLLSFSQELELLQNAPRMPQPPPSRPDNDRRGKERAAESDMWKLDAPQARGGPDGKGPLLDPAGKPLRPFTILPSGSSDRARLAAQVFGPGHRLPTMSIDEYLQIEQERGNILTGGGPGSENALTSSEQLAVDAEMDGSRDGAEKEEMKRLKDENWAQFTDENPRGAGNTMNRG</sequence>
<feature type="region of interest" description="Disordered" evidence="1">
    <location>
        <begin position="352"/>
        <end position="392"/>
    </location>
</feature>
<protein>
    <submittedName>
        <fullName evidence="2">TAP42-like protein</fullName>
    </submittedName>
</protein>
<dbReference type="Proteomes" id="UP001218218">
    <property type="component" value="Unassembled WGS sequence"/>
</dbReference>
<feature type="compositionally biased region" description="Basic and acidic residues" evidence="1">
    <location>
        <begin position="244"/>
        <end position="261"/>
    </location>
</feature>
<organism evidence="2 3">
    <name type="scientific">Mycena albidolilacea</name>
    <dbReference type="NCBI Taxonomy" id="1033008"/>
    <lineage>
        <taxon>Eukaryota</taxon>
        <taxon>Fungi</taxon>
        <taxon>Dikarya</taxon>
        <taxon>Basidiomycota</taxon>
        <taxon>Agaricomycotina</taxon>
        <taxon>Agaricomycetes</taxon>
        <taxon>Agaricomycetidae</taxon>
        <taxon>Agaricales</taxon>
        <taxon>Marasmiineae</taxon>
        <taxon>Mycenaceae</taxon>
        <taxon>Mycena</taxon>
    </lineage>
</organism>
<dbReference type="AlphaFoldDB" id="A0AAD6Z7T6"/>
<dbReference type="PANTHER" id="PTHR10933">
    <property type="entry name" value="IMMUNOGLOBULIN-BINDING PROTEIN 1"/>
    <property type="match status" value="1"/>
</dbReference>
<dbReference type="GO" id="GO:0005829">
    <property type="term" value="C:cytosol"/>
    <property type="evidence" value="ECO:0007669"/>
    <property type="project" value="TreeGrafter"/>
</dbReference>
<dbReference type="InterPro" id="IPR038511">
    <property type="entry name" value="TAP42/TAP46-like_sf"/>
</dbReference>
<reference evidence="2" key="1">
    <citation type="submission" date="2023-03" db="EMBL/GenBank/DDBJ databases">
        <title>Massive genome expansion in bonnet fungi (Mycena s.s.) driven by repeated elements and novel gene families across ecological guilds.</title>
        <authorList>
            <consortium name="Lawrence Berkeley National Laboratory"/>
            <person name="Harder C.B."/>
            <person name="Miyauchi S."/>
            <person name="Viragh M."/>
            <person name="Kuo A."/>
            <person name="Thoen E."/>
            <person name="Andreopoulos B."/>
            <person name="Lu D."/>
            <person name="Skrede I."/>
            <person name="Drula E."/>
            <person name="Henrissat B."/>
            <person name="Morin E."/>
            <person name="Kohler A."/>
            <person name="Barry K."/>
            <person name="LaButti K."/>
            <person name="Morin E."/>
            <person name="Salamov A."/>
            <person name="Lipzen A."/>
            <person name="Mereny Z."/>
            <person name="Hegedus B."/>
            <person name="Baldrian P."/>
            <person name="Stursova M."/>
            <person name="Weitz H."/>
            <person name="Taylor A."/>
            <person name="Grigoriev I.V."/>
            <person name="Nagy L.G."/>
            <person name="Martin F."/>
            <person name="Kauserud H."/>
        </authorList>
    </citation>
    <scope>NUCLEOTIDE SEQUENCE</scope>
    <source>
        <strain evidence="2">CBHHK002</strain>
    </source>
</reference>
<dbReference type="GO" id="GO:0035303">
    <property type="term" value="P:regulation of dephosphorylation"/>
    <property type="evidence" value="ECO:0007669"/>
    <property type="project" value="TreeGrafter"/>
</dbReference>
<dbReference type="EMBL" id="JARIHO010000075">
    <property type="protein sequence ID" value="KAJ7311464.1"/>
    <property type="molecule type" value="Genomic_DNA"/>
</dbReference>
<proteinExistence type="predicted"/>
<feature type="compositionally biased region" description="Basic and acidic residues" evidence="1">
    <location>
        <begin position="355"/>
        <end position="373"/>
    </location>
</feature>
<comment type="caution">
    <text evidence="2">The sequence shown here is derived from an EMBL/GenBank/DDBJ whole genome shotgun (WGS) entry which is preliminary data.</text>
</comment>
<keyword evidence="3" id="KW-1185">Reference proteome</keyword>
<dbReference type="Gene3D" id="1.25.40.540">
    <property type="entry name" value="TAP42-like family"/>
    <property type="match status" value="1"/>
</dbReference>
<gene>
    <name evidence="2" type="ORF">DFH08DRAFT_718058</name>
</gene>
<evidence type="ECO:0000313" key="2">
    <source>
        <dbReference type="EMBL" id="KAJ7311464.1"/>
    </source>
</evidence>
<dbReference type="PANTHER" id="PTHR10933:SF9">
    <property type="entry name" value="IMMUNOGLOBULIN-BINDING PROTEIN 1"/>
    <property type="match status" value="1"/>
</dbReference>
<name>A0AAD6Z7T6_9AGAR</name>
<feature type="region of interest" description="Disordered" evidence="1">
    <location>
        <begin position="232"/>
        <end position="294"/>
    </location>
</feature>
<dbReference type="InterPro" id="IPR007304">
    <property type="entry name" value="TAP46-like"/>
</dbReference>
<dbReference type="GO" id="GO:0051721">
    <property type="term" value="F:protein phosphatase 2A binding"/>
    <property type="evidence" value="ECO:0007669"/>
    <property type="project" value="TreeGrafter"/>
</dbReference>
<dbReference type="GO" id="GO:0009966">
    <property type="term" value="P:regulation of signal transduction"/>
    <property type="evidence" value="ECO:0007669"/>
    <property type="project" value="InterPro"/>
</dbReference>
<accession>A0AAD6Z7T6</accession>